<accession>A0A9W9YPW2</accession>
<evidence type="ECO:0000256" key="4">
    <source>
        <dbReference type="ARBA" id="ARBA00022692"/>
    </source>
</evidence>
<dbReference type="PRINTS" id="PR00169">
    <property type="entry name" value="KCHANNEL"/>
</dbReference>
<organism evidence="15 16">
    <name type="scientific">Desmophyllum pertusum</name>
    <dbReference type="NCBI Taxonomy" id="174260"/>
    <lineage>
        <taxon>Eukaryota</taxon>
        <taxon>Metazoa</taxon>
        <taxon>Cnidaria</taxon>
        <taxon>Anthozoa</taxon>
        <taxon>Hexacorallia</taxon>
        <taxon>Scleractinia</taxon>
        <taxon>Caryophylliina</taxon>
        <taxon>Caryophylliidae</taxon>
        <taxon>Desmophyllum</taxon>
    </lineage>
</organism>
<evidence type="ECO:0000256" key="1">
    <source>
        <dbReference type="ARBA" id="ARBA00004651"/>
    </source>
</evidence>
<feature type="compositionally biased region" description="Polar residues" evidence="11">
    <location>
        <begin position="304"/>
        <end position="316"/>
    </location>
</feature>
<evidence type="ECO:0000256" key="6">
    <source>
        <dbReference type="ARBA" id="ARBA00022989"/>
    </source>
</evidence>
<keyword evidence="5" id="KW-0630">Potassium</keyword>
<evidence type="ECO:0000256" key="11">
    <source>
        <dbReference type="SAM" id="MobiDB-lite"/>
    </source>
</evidence>
<protein>
    <recommendedName>
        <fullName evidence="17">Potassium voltage-gated channel subfamily KQT member 5</fullName>
    </recommendedName>
</protein>
<keyword evidence="4 12" id="KW-0812">Transmembrane</keyword>
<feature type="region of interest" description="Disordered" evidence="11">
    <location>
        <begin position="268"/>
        <end position="316"/>
    </location>
</feature>
<dbReference type="SUPFAM" id="SSF81324">
    <property type="entry name" value="Voltage-gated potassium channels"/>
    <property type="match status" value="1"/>
</dbReference>
<dbReference type="PANTHER" id="PTHR47735">
    <property type="entry name" value="POTASSIUM VOLTAGE-GATED CHANNEL SUBFAMILY KQT MEMBER 4"/>
    <property type="match status" value="1"/>
</dbReference>
<evidence type="ECO:0008006" key="17">
    <source>
        <dbReference type="Google" id="ProtNLM"/>
    </source>
</evidence>
<evidence type="ECO:0000313" key="16">
    <source>
        <dbReference type="Proteomes" id="UP001163046"/>
    </source>
</evidence>
<dbReference type="InterPro" id="IPR013821">
    <property type="entry name" value="K_chnl_volt-dep_KCNQ_C"/>
</dbReference>
<dbReference type="Pfam" id="PF00520">
    <property type="entry name" value="Ion_trans"/>
    <property type="match status" value="1"/>
</dbReference>
<evidence type="ECO:0000256" key="10">
    <source>
        <dbReference type="ARBA" id="ARBA00034430"/>
    </source>
</evidence>
<keyword evidence="3" id="KW-1003">Cell membrane</keyword>
<evidence type="ECO:0000313" key="15">
    <source>
        <dbReference type="EMBL" id="KAJ7361906.1"/>
    </source>
</evidence>
<keyword evidence="8 12" id="KW-0472">Membrane</keyword>
<feature type="transmembrane region" description="Helical" evidence="12">
    <location>
        <begin position="58"/>
        <end position="77"/>
    </location>
</feature>
<feature type="transmembrane region" description="Helical" evidence="12">
    <location>
        <begin position="156"/>
        <end position="177"/>
    </location>
</feature>
<name>A0A9W9YPW2_9CNID</name>
<evidence type="ECO:0000256" key="9">
    <source>
        <dbReference type="ARBA" id="ARBA00023303"/>
    </source>
</evidence>
<feature type="transmembrane region" description="Helical" evidence="12">
    <location>
        <begin position="184"/>
        <end position="206"/>
    </location>
</feature>
<evidence type="ECO:0000256" key="2">
    <source>
        <dbReference type="ARBA" id="ARBA00022448"/>
    </source>
</evidence>
<dbReference type="EMBL" id="MU827308">
    <property type="protein sequence ID" value="KAJ7361906.1"/>
    <property type="molecule type" value="Genomic_DNA"/>
</dbReference>
<feature type="domain" description="Potassium channel voltage dependent KCNQ C-terminal" evidence="14">
    <location>
        <begin position="397"/>
        <end position="451"/>
    </location>
</feature>
<comment type="catalytic activity">
    <reaction evidence="10">
        <text>K(+)(in) = K(+)(out)</text>
        <dbReference type="Rhea" id="RHEA:29463"/>
        <dbReference type="ChEBI" id="CHEBI:29103"/>
    </reaction>
</comment>
<keyword evidence="7" id="KW-0406">Ion transport</keyword>
<feature type="compositionally biased region" description="Basic residues" evidence="11">
    <location>
        <begin position="286"/>
        <end position="299"/>
    </location>
</feature>
<feature type="transmembrane region" description="Helical" evidence="12">
    <location>
        <begin position="20"/>
        <end position="38"/>
    </location>
</feature>
<keyword evidence="9" id="KW-0407">Ion channel</keyword>
<evidence type="ECO:0000259" key="14">
    <source>
        <dbReference type="Pfam" id="PF03520"/>
    </source>
</evidence>
<keyword evidence="6 12" id="KW-1133">Transmembrane helix</keyword>
<evidence type="ECO:0000256" key="5">
    <source>
        <dbReference type="ARBA" id="ARBA00022958"/>
    </source>
</evidence>
<dbReference type="InterPro" id="IPR005821">
    <property type="entry name" value="Ion_trans_dom"/>
</dbReference>
<dbReference type="GO" id="GO:0005249">
    <property type="term" value="F:voltage-gated potassium channel activity"/>
    <property type="evidence" value="ECO:0007669"/>
    <property type="project" value="InterPro"/>
</dbReference>
<evidence type="ECO:0000256" key="7">
    <source>
        <dbReference type="ARBA" id="ARBA00023065"/>
    </source>
</evidence>
<dbReference type="Proteomes" id="UP001163046">
    <property type="component" value="Unassembled WGS sequence"/>
</dbReference>
<gene>
    <name evidence="15" type="ORF">OS493_014552</name>
</gene>
<evidence type="ECO:0000256" key="8">
    <source>
        <dbReference type="ARBA" id="ARBA00023136"/>
    </source>
</evidence>
<dbReference type="GO" id="GO:0008076">
    <property type="term" value="C:voltage-gated potassium channel complex"/>
    <property type="evidence" value="ECO:0007669"/>
    <property type="project" value="TreeGrafter"/>
</dbReference>
<proteinExistence type="predicted"/>
<dbReference type="Gene3D" id="1.10.287.70">
    <property type="match status" value="1"/>
</dbReference>
<dbReference type="OrthoDB" id="6020680at2759"/>
<comment type="subcellular location">
    <subcellularLocation>
        <location evidence="1">Cell membrane</location>
        <topology evidence="1">Multi-pass membrane protein</topology>
    </subcellularLocation>
</comment>
<dbReference type="PANTHER" id="PTHR47735:SF9">
    <property type="entry name" value="POTASSIUM VOLTAGE-GATED CHANNEL SUBFAMILY KQT MEMBER 4-LIKE ISOFORM X1"/>
    <property type="match status" value="1"/>
</dbReference>
<dbReference type="PRINTS" id="PR01459">
    <property type="entry name" value="KCNQCHANNEL"/>
</dbReference>
<keyword evidence="16" id="KW-1185">Reference proteome</keyword>
<dbReference type="AlphaFoldDB" id="A0A9W9YPW2"/>
<keyword evidence="2" id="KW-0813">Transport</keyword>
<evidence type="ECO:0000256" key="12">
    <source>
        <dbReference type="SAM" id="Phobius"/>
    </source>
</evidence>
<dbReference type="Pfam" id="PF03520">
    <property type="entry name" value="KCNQ_channel"/>
    <property type="match status" value="1"/>
</dbReference>
<sequence length="485" mass="54613">MLSVLGDAAGLCQCTIPCSFEVILIVTFLVEYIIRLWAAGCRSAYVGIKGRLRFAVQLYSIIDMVVIVSSIVAVSLASNVSSSPIRLFRFLPLLRVLRFDRQGGTWKLLGSVIFVHRQELLTTFYLGFISLIFASFVLYMVEKDANSDFESWPSSFWWGIVTLTTVGYGDTVPLTWYGKCCASLFALFGISFFALPAGILGSGFALKVTQQQRQKHFYRRRRPAAILLQSYWRLFCADLDSKSVATWLPSIYYNRQQHLLKSVMENTGTTGTAREDDSSLSDSQPKRKRSMWSKQKGLRRPSCDPTSRSHSDSLLTGISDRKSSNCSVLDHVDFFADGRSKYGSCSSHDNPLVTMFSAHNIHCSIVHPRKQSNSASLWGDENALLALQQDGERPCIALTNAQKLAIRLIRLLKLLVAIRKFKEARRPYDVKDVIEQYSTGHVEMLARVKIFRPSMSLRTNAAPVNGRWDNELEMSFLIVIALCSF</sequence>
<evidence type="ECO:0000259" key="13">
    <source>
        <dbReference type="Pfam" id="PF00520"/>
    </source>
</evidence>
<reference evidence="15" key="1">
    <citation type="submission" date="2023-01" db="EMBL/GenBank/DDBJ databases">
        <title>Genome assembly of the deep-sea coral Lophelia pertusa.</title>
        <authorList>
            <person name="Herrera S."/>
            <person name="Cordes E."/>
        </authorList>
    </citation>
    <scope>NUCLEOTIDE SEQUENCE</scope>
    <source>
        <strain evidence="15">USNM1676648</strain>
        <tissue evidence="15">Polyp</tissue>
    </source>
</reference>
<feature type="domain" description="Ion transport" evidence="13">
    <location>
        <begin position="19"/>
        <end position="208"/>
    </location>
</feature>
<dbReference type="InterPro" id="IPR003937">
    <property type="entry name" value="K_chnl_volt-dep_KCNQ"/>
</dbReference>
<evidence type="ECO:0000256" key="3">
    <source>
        <dbReference type="ARBA" id="ARBA00022475"/>
    </source>
</evidence>
<comment type="caution">
    <text evidence="15">The sequence shown here is derived from an EMBL/GenBank/DDBJ whole genome shotgun (WGS) entry which is preliminary data.</text>
</comment>
<feature type="transmembrane region" description="Helical" evidence="12">
    <location>
        <begin position="120"/>
        <end position="141"/>
    </location>
</feature>
<dbReference type="Gene3D" id="6.10.140.1910">
    <property type="match status" value="2"/>
</dbReference>